<dbReference type="Gene3D" id="2.40.30.100">
    <property type="entry name" value="AF2212/PG0164-like"/>
    <property type="match status" value="1"/>
</dbReference>
<accession>A0A2M9B902</accession>
<dbReference type="Proteomes" id="UP000228535">
    <property type="component" value="Unassembled WGS sequence"/>
</dbReference>
<reference evidence="1 2" key="1">
    <citation type="submission" date="2017-11" db="EMBL/GenBank/DDBJ databases">
        <title>Genomic Encyclopedia of Archaeal and Bacterial Type Strains, Phase II (KMG-II): From Individual Species to Whole Genera.</title>
        <authorList>
            <person name="Goeker M."/>
        </authorList>
    </citation>
    <scope>NUCLEOTIDE SEQUENCE [LARGE SCALE GENOMIC DNA]</scope>
    <source>
        <strain evidence="1 2">DSM 11115</strain>
    </source>
</reference>
<dbReference type="OrthoDB" id="883381at2"/>
<name>A0A2M9B902_9BACT</name>
<dbReference type="InterPro" id="IPR015018">
    <property type="entry name" value="DUF1905"/>
</dbReference>
<dbReference type="SUPFAM" id="SSF141694">
    <property type="entry name" value="AF2212/PG0164-like"/>
    <property type="match status" value="1"/>
</dbReference>
<dbReference type="Pfam" id="PF13376">
    <property type="entry name" value="OmdA"/>
    <property type="match status" value="1"/>
</dbReference>
<dbReference type="AlphaFoldDB" id="A0A2M9B902"/>
<evidence type="ECO:0000313" key="1">
    <source>
        <dbReference type="EMBL" id="PJJ54434.1"/>
    </source>
</evidence>
<organism evidence="1 2">
    <name type="scientific">Hymenobacter chitinivorans DSM 11115</name>
    <dbReference type="NCBI Taxonomy" id="1121954"/>
    <lineage>
        <taxon>Bacteria</taxon>
        <taxon>Pseudomonadati</taxon>
        <taxon>Bacteroidota</taxon>
        <taxon>Cytophagia</taxon>
        <taxon>Cytophagales</taxon>
        <taxon>Hymenobacteraceae</taxon>
        <taxon>Hymenobacter</taxon>
    </lineage>
</organism>
<keyword evidence="2" id="KW-1185">Reference proteome</keyword>
<sequence>MPTPESFCAFEAPLEAGGPSFMPTQIVRVPPLVLAELGPKAKRLTGSINGYPIRLGLLALGNGEKGIMVNKATCKAAGLRLGQVVAVQLALDPTPDTVDLPPELAEGLAEWPEAQAGFERHNVSMRRAIAYHVSSAKQSETRLKRTVQLLQRLAVGAHPFRARPGE</sequence>
<evidence type="ECO:0000313" key="2">
    <source>
        <dbReference type="Proteomes" id="UP000228535"/>
    </source>
</evidence>
<dbReference type="InterPro" id="IPR037079">
    <property type="entry name" value="AF2212/PG0164-like_sf"/>
</dbReference>
<gene>
    <name evidence="1" type="ORF">CLV45_2771</name>
</gene>
<dbReference type="EMBL" id="PGFA01000002">
    <property type="protein sequence ID" value="PJJ54434.1"/>
    <property type="molecule type" value="Genomic_DNA"/>
</dbReference>
<dbReference type="Pfam" id="PF08922">
    <property type="entry name" value="DUF1905"/>
    <property type="match status" value="1"/>
</dbReference>
<proteinExistence type="predicted"/>
<comment type="caution">
    <text evidence="1">The sequence shown here is derived from an EMBL/GenBank/DDBJ whole genome shotgun (WGS) entry which is preliminary data.</text>
</comment>
<protein>
    <submittedName>
        <fullName evidence="1">Uncharacterized protein DUF1905</fullName>
    </submittedName>
</protein>